<organism evidence="1 2">
    <name type="scientific">Aspergillus violaceofuscus (strain CBS 115571)</name>
    <dbReference type="NCBI Taxonomy" id="1450538"/>
    <lineage>
        <taxon>Eukaryota</taxon>
        <taxon>Fungi</taxon>
        <taxon>Dikarya</taxon>
        <taxon>Ascomycota</taxon>
        <taxon>Pezizomycotina</taxon>
        <taxon>Eurotiomycetes</taxon>
        <taxon>Eurotiomycetidae</taxon>
        <taxon>Eurotiales</taxon>
        <taxon>Aspergillaceae</taxon>
        <taxon>Aspergillus</taxon>
    </lineage>
</organism>
<accession>A0A2V5H1L8</accession>
<dbReference type="EMBL" id="KZ825156">
    <property type="protein sequence ID" value="PYI17461.1"/>
    <property type="molecule type" value="Genomic_DNA"/>
</dbReference>
<proteinExistence type="predicted"/>
<keyword evidence="2" id="KW-1185">Reference proteome</keyword>
<reference evidence="1 2" key="1">
    <citation type="submission" date="2018-02" db="EMBL/GenBank/DDBJ databases">
        <title>The genomes of Aspergillus section Nigri reveals drivers in fungal speciation.</title>
        <authorList>
            <consortium name="DOE Joint Genome Institute"/>
            <person name="Vesth T.C."/>
            <person name="Nybo J."/>
            <person name="Theobald S."/>
            <person name="Brandl J."/>
            <person name="Frisvad J.C."/>
            <person name="Nielsen K.F."/>
            <person name="Lyhne E.K."/>
            <person name="Kogle M.E."/>
            <person name="Kuo A."/>
            <person name="Riley R."/>
            <person name="Clum A."/>
            <person name="Nolan M."/>
            <person name="Lipzen A."/>
            <person name="Salamov A."/>
            <person name="Henrissat B."/>
            <person name="Wiebenga A."/>
            <person name="De vries R.P."/>
            <person name="Grigoriev I.V."/>
            <person name="Mortensen U.H."/>
            <person name="Andersen M.R."/>
            <person name="Baker S.E."/>
        </authorList>
    </citation>
    <scope>NUCLEOTIDE SEQUENCE [LARGE SCALE GENOMIC DNA]</scope>
    <source>
        <strain evidence="1 2">CBS 115571</strain>
    </source>
</reference>
<dbReference type="Proteomes" id="UP000249829">
    <property type="component" value="Unassembled WGS sequence"/>
</dbReference>
<sequence>MLGWLGAGMLHSTHHVFSTARSFVRRSLGRSFDRYSLALWLRLRLLLLLLPLPPLCVNWSFQPALFETPASSSSVHLSHIHPFPRFPFFLFTLLDF</sequence>
<evidence type="ECO:0000313" key="2">
    <source>
        <dbReference type="Proteomes" id="UP000249829"/>
    </source>
</evidence>
<dbReference type="AlphaFoldDB" id="A0A2V5H1L8"/>
<name>A0A2V5H1L8_ASPV1</name>
<protein>
    <submittedName>
        <fullName evidence="1">Uncharacterized protein</fullName>
    </submittedName>
</protein>
<evidence type="ECO:0000313" key="1">
    <source>
        <dbReference type="EMBL" id="PYI17461.1"/>
    </source>
</evidence>
<gene>
    <name evidence="1" type="ORF">BO99DRAFT_193172</name>
</gene>